<organism evidence="1">
    <name type="scientific">Dunaliella tertiolecta</name>
    <name type="common">Green alga</name>
    <dbReference type="NCBI Taxonomy" id="3047"/>
    <lineage>
        <taxon>Eukaryota</taxon>
        <taxon>Viridiplantae</taxon>
        <taxon>Chlorophyta</taxon>
        <taxon>core chlorophytes</taxon>
        <taxon>Chlorophyceae</taxon>
        <taxon>CS clade</taxon>
        <taxon>Chlamydomonadales</taxon>
        <taxon>Dunaliellaceae</taxon>
        <taxon>Dunaliella</taxon>
    </lineage>
</organism>
<dbReference type="AlphaFoldDB" id="A0A7S3R794"/>
<dbReference type="InterPro" id="IPR046341">
    <property type="entry name" value="SET_dom_sf"/>
</dbReference>
<gene>
    <name evidence="1" type="ORF">DTER00134_LOCUS19731</name>
</gene>
<evidence type="ECO:0000313" key="1">
    <source>
        <dbReference type="EMBL" id="CAE0504658.1"/>
    </source>
</evidence>
<proteinExistence type="predicted"/>
<dbReference type="EMBL" id="HBIP01032387">
    <property type="protein sequence ID" value="CAE0504658.1"/>
    <property type="molecule type" value="Transcribed_RNA"/>
</dbReference>
<dbReference type="PANTHER" id="PTHR12197">
    <property type="entry name" value="HISTONE-LYSINE N-METHYLTRANSFERASE SMYD"/>
    <property type="match status" value="1"/>
</dbReference>
<dbReference type="CDD" id="cd20071">
    <property type="entry name" value="SET_SMYD"/>
    <property type="match status" value="1"/>
</dbReference>
<evidence type="ECO:0008006" key="2">
    <source>
        <dbReference type="Google" id="ProtNLM"/>
    </source>
</evidence>
<dbReference type="SUPFAM" id="SSF82199">
    <property type="entry name" value="SET domain"/>
    <property type="match status" value="1"/>
</dbReference>
<reference evidence="1" key="1">
    <citation type="submission" date="2021-01" db="EMBL/GenBank/DDBJ databases">
        <authorList>
            <person name="Corre E."/>
            <person name="Pelletier E."/>
            <person name="Niang G."/>
            <person name="Scheremetjew M."/>
            <person name="Finn R."/>
            <person name="Kale V."/>
            <person name="Holt S."/>
            <person name="Cochrane G."/>
            <person name="Meng A."/>
            <person name="Brown T."/>
            <person name="Cohen L."/>
        </authorList>
    </citation>
    <scope>NUCLEOTIDE SEQUENCE</scope>
    <source>
        <strain evidence="1">CCMP1320</strain>
    </source>
</reference>
<name>A0A7S3R794_DUNTE</name>
<protein>
    <recommendedName>
        <fullName evidence="2">SET domain-containing protein</fullName>
    </recommendedName>
</protein>
<dbReference type="InterPro" id="IPR050869">
    <property type="entry name" value="H3K4_H4K5_MeTrfase"/>
</dbReference>
<dbReference type="Gene3D" id="2.170.270.10">
    <property type="entry name" value="SET domain"/>
    <property type="match status" value="1"/>
</dbReference>
<sequence>MELCTSCMLKPANRDHKLSRPSSRKSFADALCASIANAVETGDHCGIEDYPRQTYGPIAIYRNFCRLNHSCRPSTRFKVVEMQACVQLLVTLPAGAPLTISYIDALQPVDLRQAELLERYAFVCKCERCQEEQAAGQGLDESGFRKELQCALDDATVLLFEQDQAEQCFMQSHEHVSKLCQDTPHPLGYVSVQLLTIMASAARICALLSAQSLGTAVSPWWSRAVCCRLIICRAVETAVISGETGLLSHASCNRQELCALTEAVLASMAKADAVATPAAAAAAGTASGPRGPALAQAQAEEVPRARNALWPPAQNEQSLWPLVQDEQLWSWATQASGLCWDAWLECMAQEHEQDLASFLTEVCPVFHAQAQRLAESPWLLTKRL</sequence>
<accession>A0A7S3R794</accession>